<dbReference type="EMBL" id="CAJNOV010005551">
    <property type="protein sequence ID" value="CAF1214043.1"/>
    <property type="molecule type" value="Genomic_DNA"/>
</dbReference>
<sequence length="205" mass="23247">MQQNQGTKYMVMKDDDPMPAVSQLPQVDESQLKRARSRLLVVIIINLGLAMIILLGDRRLSNGNNAKWSLQQATVIEAIAEFFWNVYGLFVTYNYKPNGLLLFTYFIVTNLVFTGILTIFTYFIVTNLVFTGILTIVRLVALGVFIFSARQVDQNKSVVVDLIIFSILCTIELIILFVVEVIVASYAIKLRQLLNTNKQPIIHKV</sequence>
<name>A0A814XBI0_9BILA</name>
<feature type="transmembrane region" description="Helical" evidence="1">
    <location>
        <begin position="102"/>
        <end position="123"/>
    </location>
</feature>
<dbReference type="AlphaFoldDB" id="A0A814XBI0"/>
<feature type="transmembrane region" description="Helical" evidence="1">
    <location>
        <begin position="39"/>
        <end position="56"/>
    </location>
</feature>
<evidence type="ECO:0000313" key="2">
    <source>
        <dbReference type="EMBL" id="CAF1214043.1"/>
    </source>
</evidence>
<protein>
    <submittedName>
        <fullName evidence="2">Uncharacterized protein</fullName>
    </submittedName>
</protein>
<proteinExistence type="predicted"/>
<feature type="transmembrane region" description="Helical" evidence="1">
    <location>
        <begin position="159"/>
        <end position="188"/>
    </location>
</feature>
<organism evidence="2 3">
    <name type="scientific">Rotaria magnacalcarata</name>
    <dbReference type="NCBI Taxonomy" id="392030"/>
    <lineage>
        <taxon>Eukaryota</taxon>
        <taxon>Metazoa</taxon>
        <taxon>Spiralia</taxon>
        <taxon>Gnathifera</taxon>
        <taxon>Rotifera</taxon>
        <taxon>Eurotatoria</taxon>
        <taxon>Bdelloidea</taxon>
        <taxon>Philodinida</taxon>
        <taxon>Philodinidae</taxon>
        <taxon>Rotaria</taxon>
    </lineage>
</organism>
<keyword evidence="1" id="KW-0472">Membrane</keyword>
<evidence type="ECO:0000256" key="1">
    <source>
        <dbReference type="SAM" id="Phobius"/>
    </source>
</evidence>
<gene>
    <name evidence="2" type="ORF">CJN711_LOCUS12659</name>
</gene>
<dbReference type="Proteomes" id="UP000663855">
    <property type="component" value="Unassembled WGS sequence"/>
</dbReference>
<feature type="transmembrane region" description="Helical" evidence="1">
    <location>
        <begin position="68"/>
        <end position="90"/>
    </location>
</feature>
<keyword evidence="1" id="KW-1133">Transmembrane helix</keyword>
<accession>A0A814XBI0</accession>
<reference evidence="2" key="1">
    <citation type="submission" date="2021-02" db="EMBL/GenBank/DDBJ databases">
        <authorList>
            <person name="Nowell W R."/>
        </authorList>
    </citation>
    <scope>NUCLEOTIDE SEQUENCE</scope>
</reference>
<feature type="transmembrane region" description="Helical" evidence="1">
    <location>
        <begin position="129"/>
        <end position="147"/>
    </location>
</feature>
<evidence type="ECO:0000313" key="3">
    <source>
        <dbReference type="Proteomes" id="UP000663855"/>
    </source>
</evidence>
<comment type="caution">
    <text evidence="2">The sequence shown here is derived from an EMBL/GenBank/DDBJ whole genome shotgun (WGS) entry which is preliminary data.</text>
</comment>
<keyword evidence="1" id="KW-0812">Transmembrane</keyword>